<dbReference type="EMBL" id="JAWCUI010000001">
    <property type="protein sequence ID" value="KAL1903527.1"/>
    <property type="molecule type" value="Genomic_DNA"/>
</dbReference>
<evidence type="ECO:0000313" key="6">
    <source>
        <dbReference type="Proteomes" id="UP001583186"/>
    </source>
</evidence>
<evidence type="ECO:0000259" key="4">
    <source>
        <dbReference type="Pfam" id="PF05057"/>
    </source>
</evidence>
<evidence type="ECO:0000256" key="2">
    <source>
        <dbReference type="ARBA" id="ARBA00022963"/>
    </source>
</evidence>
<dbReference type="PANTHER" id="PTHR12482:SF62">
    <property type="entry name" value="LIPASE ROG1-RELATED"/>
    <property type="match status" value="1"/>
</dbReference>
<dbReference type="InterPro" id="IPR029058">
    <property type="entry name" value="AB_hydrolase_fold"/>
</dbReference>
<feature type="region of interest" description="Disordered" evidence="3">
    <location>
        <begin position="234"/>
        <end position="318"/>
    </location>
</feature>
<evidence type="ECO:0000256" key="3">
    <source>
        <dbReference type="SAM" id="MobiDB-lite"/>
    </source>
</evidence>
<feature type="compositionally biased region" description="Low complexity" evidence="3">
    <location>
        <begin position="969"/>
        <end position="1006"/>
    </location>
</feature>
<proteinExistence type="inferred from homology"/>
<sequence>MLFLHQIGSVKIGEIVRYNITYTPAYDRILPAPEYLYLKVRNTSNSALRAAFVHGPYTLYVDAYPAHFNPNEKFAYPRKYGVPEFEPMLKAGGTWTCRLLVPEHVRHEAGTGSHTSEDGGPPSVSWIINISSQVIFSTSAAVHFEVLLARDPKSLESGGGITAGMPVLLGGSGNGGDGNGSGKGGGGNQGQVLQPGKVSDYQRGRDGRHPDQPRGVFSRAISMRLEDTAALWNKPELPGWGKPPSSMRIRTDESGVTVEAVSGGALTKKQQQQQNQQHENQEEQQHETQKKLEQGHASKSQAKQQARDTIPAPKPGQKKKVHLVILTHGLHSNLGGDMLYIKESIDVAVHQAKIDRKARKEKERAARAEERKKAGISDDDAEEEEDDEDEEDVIVRGYPGNATRTERGIKYLGKRLARYILSMTYPDQPFLPSSKKVNEKTAVVLAGGNPNDVPADRGHASHKHSTIKNAPAESMREYQFTKISFIAHSLGGLVQTYAVAYIQKHSPQFFDLIEPINFIGMASPFLGLNHENPMYVKFALDFGLVGRTGQDLGLTWRAPTIARSGWSSLVGNLSDNAHKKVLGEPQPESKPLLRILPTGPAHTALKKFRNRTVYSNVVNDGIVPLRTSCLLFLDWQGLDRVEKARREAGLVETVVGFGWAELVGNNATTPRHEKWDPNDYVDEDDEDEDEDGEKKKADTSAPGDNTSGTNTPNPEGHNQHEVPQPSKNATQDDDRQSLRAVAVSSSFDQDERPQLASPPLPSPDASKLTTASTNNTNPFSNFFSNLFKSNSNTEDPTHSPGGTTPRRGSGASGGASSSNPRSPSLSQHPHKSPSHSSSMSNKQSKIYQRSQTLRSSDWEAATPMSATSSKSRVTTGQELDGESSNGGSASGMSAPPRTSFFESATDIINPKMPSVEFLIDPSKRPRAIFHDRIYHPSDIPAPPLKRRATGNLALRRLSFQQRSKTSLTSASGGNSANNSASNSKSRSSSPYQERTPATPTATGGPPHMDSGLSAQDYDDMANTNPDRDPDEVIDTSSIKVEEKIARAYHRNLSWRKVLVKLEPDAHNNMVVRRMFANAFGWPVVKHMVDAHFSDSAAARMRDEDEDNKERARPLHEAPDEHGAETRTQKHDHESGQKDDADDGADDEENDDNEDIDSGDAREAEDQAMDLPETPMGGHSGLPPRTKSKSSTSLASDGQNDNVAWTDKDWNDSGDESDSPGGSTAAAEDDPLAYGASKDQKPPKSPLASSTTGVSVTATGGTTTGPQSPLSNPLSSPAGDSLLPELSISAPGEGNNRKRIDVD</sequence>
<comment type="similarity">
    <text evidence="1">Belongs to the putative lipase ROG1 family.</text>
</comment>
<dbReference type="InterPro" id="IPR007751">
    <property type="entry name" value="DUF676_lipase-like"/>
</dbReference>
<feature type="compositionally biased region" description="Low complexity" evidence="3">
    <location>
        <begin position="834"/>
        <end position="845"/>
    </location>
</feature>
<feature type="region of interest" description="Disordered" evidence="3">
    <location>
        <begin position="1098"/>
        <end position="1302"/>
    </location>
</feature>
<evidence type="ECO:0000313" key="5">
    <source>
        <dbReference type="EMBL" id="KAL1903527.1"/>
    </source>
</evidence>
<feature type="compositionally biased region" description="Acidic residues" evidence="3">
    <location>
        <begin position="679"/>
        <end position="691"/>
    </location>
</feature>
<feature type="compositionally biased region" description="Low complexity" evidence="3">
    <location>
        <begin position="882"/>
        <end position="893"/>
    </location>
</feature>
<feature type="region of interest" description="Disordered" evidence="3">
    <location>
        <begin position="354"/>
        <end position="391"/>
    </location>
</feature>
<comment type="caution">
    <text evidence="5">The sequence shown here is derived from an EMBL/GenBank/DDBJ whole genome shotgun (WGS) entry which is preliminary data.</text>
</comment>
<feature type="compositionally biased region" description="Gly residues" evidence="3">
    <location>
        <begin position="170"/>
        <end position="189"/>
    </location>
</feature>
<dbReference type="Gene3D" id="3.40.50.1820">
    <property type="entry name" value="alpha/beta hydrolase"/>
    <property type="match status" value="1"/>
</dbReference>
<feature type="region of interest" description="Disordered" evidence="3">
    <location>
        <begin position="960"/>
        <end position="1035"/>
    </location>
</feature>
<feature type="region of interest" description="Disordered" evidence="3">
    <location>
        <begin position="668"/>
        <end position="899"/>
    </location>
</feature>
<feature type="domain" description="DUF676" evidence="4">
    <location>
        <begin position="318"/>
        <end position="355"/>
    </location>
</feature>
<feature type="compositionally biased region" description="Polar residues" evidence="3">
    <location>
        <begin position="702"/>
        <end position="713"/>
    </location>
</feature>
<feature type="compositionally biased region" description="Acidic residues" evidence="3">
    <location>
        <begin position="1139"/>
        <end position="1157"/>
    </location>
</feature>
<feature type="compositionally biased region" description="Polar residues" evidence="3">
    <location>
        <begin position="864"/>
        <end position="877"/>
    </location>
</feature>
<name>A0ABR3ZU14_9PEZI</name>
<gene>
    <name evidence="5" type="ORF">Sste5346_000155</name>
</gene>
<feature type="domain" description="DUF676" evidence="4">
    <location>
        <begin position="479"/>
        <end position="627"/>
    </location>
</feature>
<feature type="compositionally biased region" description="Low complexity" evidence="3">
    <location>
        <begin position="763"/>
        <end position="827"/>
    </location>
</feature>
<evidence type="ECO:0000256" key="1">
    <source>
        <dbReference type="ARBA" id="ARBA00007920"/>
    </source>
</evidence>
<keyword evidence="6" id="KW-1185">Reference proteome</keyword>
<dbReference type="InterPro" id="IPR044294">
    <property type="entry name" value="Lipase-like"/>
</dbReference>
<feature type="compositionally biased region" description="Acidic residues" evidence="3">
    <location>
        <begin position="377"/>
        <end position="391"/>
    </location>
</feature>
<feature type="compositionally biased region" description="Basic and acidic residues" evidence="3">
    <location>
        <begin position="354"/>
        <end position="376"/>
    </location>
</feature>
<feature type="compositionally biased region" description="Basic and acidic residues" evidence="3">
    <location>
        <begin position="200"/>
        <end position="212"/>
    </location>
</feature>
<dbReference type="PANTHER" id="PTHR12482">
    <property type="entry name" value="LIPASE ROG1-RELATED-RELATED"/>
    <property type="match status" value="1"/>
</dbReference>
<dbReference type="Proteomes" id="UP001583186">
    <property type="component" value="Unassembled WGS sequence"/>
</dbReference>
<keyword evidence="2" id="KW-0443">Lipid metabolism</keyword>
<protein>
    <recommendedName>
        <fullName evidence="4">DUF676 domain-containing protein</fullName>
    </recommendedName>
</protein>
<dbReference type="Pfam" id="PF05057">
    <property type="entry name" value="DUF676"/>
    <property type="match status" value="2"/>
</dbReference>
<feature type="compositionally biased region" description="Polar residues" evidence="3">
    <location>
        <begin position="1188"/>
        <end position="1202"/>
    </location>
</feature>
<feature type="compositionally biased region" description="Basic and acidic residues" evidence="3">
    <location>
        <begin position="1099"/>
        <end position="1138"/>
    </location>
</feature>
<dbReference type="SUPFAM" id="SSF53474">
    <property type="entry name" value="alpha/beta-Hydrolases"/>
    <property type="match status" value="1"/>
</dbReference>
<reference evidence="5 6" key="1">
    <citation type="journal article" date="2024" name="IMA Fungus">
        <title>IMA Genome - F19 : A genome assembly and annotation guide to empower mycologists, including annotated draft genome sequences of Ceratocystis pirilliformis, Diaporthe australafricana, Fusarium ophioides, Paecilomyces lecythidis, and Sporothrix stenoceras.</title>
        <authorList>
            <person name="Aylward J."/>
            <person name="Wilson A.M."/>
            <person name="Visagie C.M."/>
            <person name="Spraker J."/>
            <person name="Barnes I."/>
            <person name="Buitendag C."/>
            <person name="Ceriani C."/>
            <person name="Del Mar Angel L."/>
            <person name="du Plessis D."/>
            <person name="Fuchs T."/>
            <person name="Gasser K."/>
            <person name="Kramer D."/>
            <person name="Li W."/>
            <person name="Munsamy K."/>
            <person name="Piso A."/>
            <person name="Price J.L."/>
            <person name="Sonnekus B."/>
            <person name="Thomas C."/>
            <person name="van der Nest A."/>
            <person name="van Dijk A."/>
            <person name="van Heerden A."/>
            <person name="van Vuuren N."/>
            <person name="Yilmaz N."/>
            <person name="Duong T.A."/>
            <person name="van der Merwe N.A."/>
            <person name="Wingfield M.J."/>
            <person name="Wingfield B.D."/>
        </authorList>
    </citation>
    <scope>NUCLEOTIDE SEQUENCE [LARGE SCALE GENOMIC DNA]</scope>
    <source>
        <strain evidence="5 6">CMW 5346</strain>
    </source>
</reference>
<accession>A0ABR3ZU14</accession>
<feature type="compositionally biased region" description="Basic and acidic residues" evidence="3">
    <location>
        <begin position="279"/>
        <end position="296"/>
    </location>
</feature>
<organism evidence="5 6">
    <name type="scientific">Sporothrix stenoceras</name>
    <dbReference type="NCBI Taxonomy" id="5173"/>
    <lineage>
        <taxon>Eukaryota</taxon>
        <taxon>Fungi</taxon>
        <taxon>Dikarya</taxon>
        <taxon>Ascomycota</taxon>
        <taxon>Pezizomycotina</taxon>
        <taxon>Sordariomycetes</taxon>
        <taxon>Sordariomycetidae</taxon>
        <taxon>Ophiostomatales</taxon>
        <taxon>Ophiostomataceae</taxon>
        <taxon>Sporothrix</taxon>
    </lineage>
</organism>
<feature type="region of interest" description="Disordered" evidence="3">
    <location>
        <begin position="166"/>
        <end position="217"/>
    </location>
</feature>
<feature type="compositionally biased region" description="Low complexity" evidence="3">
    <location>
        <begin position="1247"/>
        <end position="1276"/>
    </location>
</feature>
<feature type="compositionally biased region" description="Polar residues" evidence="3">
    <location>
        <begin position="846"/>
        <end position="855"/>
    </location>
</feature>
<keyword evidence="2" id="KW-0442">Lipid degradation</keyword>
<feature type="compositionally biased region" description="Low complexity" evidence="3">
    <location>
        <begin position="266"/>
        <end position="278"/>
    </location>
</feature>